<feature type="region of interest" description="Disordered" evidence="2">
    <location>
        <begin position="568"/>
        <end position="759"/>
    </location>
</feature>
<feature type="compositionally biased region" description="Low complexity" evidence="2">
    <location>
        <begin position="682"/>
        <end position="703"/>
    </location>
</feature>
<feature type="region of interest" description="Disordered" evidence="2">
    <location>
        <begin position="777"/>
        <end position="805"/>
    </location>
</feature>
<evidence type="ECO:0000313" key="3">
    <source>
        <dbReference type="EMBL" id="CAD7077906.1"/>
    </source>
</evidence>
<reference evidence="3 4" key="1">
    <citation type="submission" date="2020-11" db="EMBL/GenBank/DDBJ databases">
        <authorList>
            <person name="Wallbank WR R."/>
            <person name="Pardo Diaz C."/>
            <person name="Kozak K."/>
            <person name="Martin S."/>
            <person name="Jiggins C."/>
            <person name="Moest M."/>
            <person name="Warren A I."/>
            <person name="Generalovic N T."/>
            <person name="Byers J.R.P. K."/>
            <person name="Montejo-Kovacevich G."/>
            <person name="Yen C E."/>
        </authorList>
    </citation>
    <scope>NUCLEOTIDE SEQUENCE [LARGE SCALE GENOMIC DNA]</scope>
</reference>
<keyword evidence="1" id="KW-0175">Coiled coil</keyword>
<feature type="compositionally biased region" description="Polar residues" evidence="2">
    <location>
        <begin position="661"/>
        <end position="673"/>
    </location>
</feature>
<feature type="region of interest" description="Disordered" evidence="2">
    <location>
        <begin position="519"/>
        <end position="555"/>
    </location>
</feature>
<feature type="region of interest" description="Disordered" evidence="2">
    <location>
        <begin position="859"/>
        <end position="909"/>
    </location>
</feature>
<feature type="compositionally biased region" description="Low complexity" evidence="2">
    <location>
        <begin position="96"/>
        <end position="107"/>
    </location>
</feature>
<feature type="compositionally biased region" description="Basic and acidic residues" evidence="2">
    <location>
        <begin position="714"/>
        <end position="730"/>
    </location>
</feature>
<accession>A0A7R8UBV0</accession>
<dbReference type="InParanoid" id="A0A7R8UBV0"/>
<dbReference type="FunCoup" id="A0A7R8UBV0">
    <property type="interactions" value="41"/>
</dbReference>
<feature type="compositionally biased region" description="Polar residues" evidence="2">
    <location>
        <begin position="519"/>
        <end position="538"/>
    </location>
</feature>
<feature type="compositionally biased region" description="Polar residues" evidence="2">
    <location>
        <begin position="621"/>
        <end position="645"/>
    </location>
</feature>
<feature type="compositionally biased region" description="Polar residues" evidence="2">
    <location>
        <begin position="571"/>
        <end position="581"/>
    </location>
</feature>
<feature type="compositionally biased region" description="Basic and acidic residues" evidence="2">
    <location>
        <begin position="582"/>
        <end position="595"/>
    </location>
</feature>
<evidence type="ECO:0000256" key="1">
    <source>
        <dbReference type="SAM" id="Coils"/>
    </source>
</evidence>
<feature type="region of interest" description="Disordered" evidence="2">
    <location>
        <begin position="80"/>
        <end position="148"/>
    </location>
</feature>
<dbReference type="EMBL" id="LR899009">
    <property type="protein sequence ID" value="CAD7077906.1"/>
    <property type="molecule type" value="Genomic_DNA"/>
</dbReference>
<proteinExistence type="predicted"/>
<sequence>MECMPLRAPPGPYHYHHVADQTKSLQELQNEVGALLEFRDLVIETFPDLKHKMASMSTTNTLTGMASGSSLVSRREWEPGIRVKRKLGQKETAEMSSSLIRSRSNSHSGKKEPKSGEGNGSVVQDSGFSTETSSSKEAHSASSTTGAMQGAVASNRLPIDSDDELLNLLDVIHRKSNRLRDEVEHLQNLERDKFRKTTNNLNLNSSNINSNSSNNNNNSNSSNSTSTCLIKTFHDHVARLSKEDIQLLRKERDRLLDKLAEMEAETLTERIKSTKIQDQFEELCSVKKELEEQLKLALSQKLELHSRLQELHKVYPTNKNLASSTDSPNHRQNPGSVMQLANTATTGSRISTRAYSPPAASTFTPVQLLHQLSTSPVTTADLDSNSCSTTPNSKAAFYPFHHHSDYNKQVKNDLNNLGRLDGLVSSPNRVKVRVTDSKKVAAILLETNVLELQRHLLTLTVQNQVLNQRLEQATKSRLTLLEKLGKSKEEIDDMRFQLEEKDIELEGTKAQLRVLEAKTASSKSDYSTETNRSSSTMIISPRGDSPPITPTQISTPSMKAMTPLAMEEIQQHSSSTESAQDQTERDSRLGPDTPKRRPSKIPLPGTKGYLAPKPPTGRTFVPQQRSPSSSAGSVSNKSLSRSTGSLYGKSGPPSVNKRESYSSSLNRPDSAQSLRKDASLGTSPASRSSTSSIPISSKSTPSPQRISNSPLPRPKRDSLTSRARHLDSLSRLHTSNTSTNGYNSQSNSNSSNTMNSNNSTITTLTATTTITTTGSVTNLHKASSKKDLSSSFTQGQLRDRNKGAVSVRRVSSASIGRNATAAAAAVDLQQQSDSDSGKILRKTVSYDIQELNRLSRSSSFYGPSYSTSSSTTSTSSTRNTPATATISTSSSTPSSPMRSSFNFTNNSNRSRNYTARDLIREFMAKNCSPPAILKPSYQPYECPKDLELAYQHPQLLRVDQKVDQDIDLPSSSSSTNIERYQQEEEKFDTELYLNQDANVEISQNARACKNIDNPRMNNNTPSCKLVGNVAENLVKTWERINSNYCIENTQRPFKSGATKRDLVLARSVSNNSDESEPMIYYQQVDENKASFHVNKVVYLEDEETSDNFYDSIDDAKNYESETDDDDNIISMYQDDAGEELANVESYERRRQQWSFDSELKI</sequence>
<feature type="coiled-coil region" evidence="1">
    <location>
        <begin position="238"/>
        <end position="307"/>
    </location>
</feature>
<evidence type="ECO:0000256" key="2">
    <source>
        <dbReference type="SAM" id="MobiDB-lite"/>
    </source>
</evidence>
<feature type="compositionally biased region" description="Low complexity" evidence="2">
    <location>
        <begin position="197"/>
        <end position="225"/>
    </location>
</feature>
<protein>
    <submittedName>
        <fullName evidence="3">Uncharacterized protein</fullName>
    </submittedName>
</protein>
<dbReference type="OrthoDB" id="1684102at2759"/>
<gene>
    <name evidence="3" type="ORF">HERILL_LOCUS1207</name>
</gene>
<feature type="region of interest" description="Disordered" evidence="2">
    <location>
        <begin position="194"/>
        <end position="225"/>
    </location>
</feature>
<dbReference type="AlphaFoldDB" id="A0A7R8UBV0"/>
<name>A0A7R8UBV0_HERIL</name>
<organism evidence="3 4">
    <name type="scientific">Hermetia illucens</name>
    <name type="common">Black soldier fly</name>
    <dbReference type="NCBI Taxonomy" id="343691"/>
    <lineage>
        <taxon>Eukaryota</taxon>
        <taxon>Metazoa</taxon>
        <taxon>Ecdysozoa</taxon>
        <taxon>Arthropoda</taxon>
        <taxon>Hexapoda</taxon>
        <taxon>Insecta</taxon>
        <taxon>Pterygota</taxon>
        <taxon>Neoptera</taxon>
        <taxon>Endopterygota</taxon>
        <taxon>Diptera</taxon>
        <taxon>Brachycera</taxon>
        <taxon>Stratiomyomorpha</taxon>
        <taxon>Stratiomyidae</taxon>
        <taxon>Hermetiinae</taxon>
        <taxon>Hermetia</taxon>
    </lineage>
</organism>
<keyword evidence="4" id="KW-1185">Reference proteome</keyword>
<evidence type="ECO:0000313" key="4">
    <source>
        <dbReference type="Proteomes" id="UP000594454"/>
    </source>
</evidence>
<feature type="compositionally biased region" description="Low complexity" evidence="2">
    <location>
        <begin position="734"/>
        <end position="759"/>
    </location>
</feature>
<dbReference type="Proteomes" id="UP000594454">
    <property type="component" value="Chromosome 1"/>
</dbReference>